<dbReference type="UniPathway" id="UPA00074">
    <property type="reaction ID" value="UER00131"/>
</dbReference>
<dbReference type="PROSITE" id="PS01058">
    <property type="entry name" value="SAICAR_SYNTHETASE_2"/>
    <property type="match status" value="1"/>
</dbReference>
<dbReference type="Gene3D" id="3.30.200.20">
    <property type="entry name" value="Phosphorylase Kinase, domain 1"/>
    <property type="match status" value="1"/>
</dbReference>
<keyword evidence="8 11" id="KW-0067">ATP-binding</keyword>
<dbReference type="RefSeq" id="WP_096180453.1">
    <property type="nucleotide sequence ID" value="NZ_BDUF01000008.1"/>
</dbReference>
<evidence type="ECO:0000313" key="14">
    <source>
        <dbReference type="Proteomes" id="UP000217785"/>
    </source>
</evidence>
<comment type="catalytic activity">
    <reaction evidence="10 11">
        <text>5-amino-1-(5-phospho-D-ribosyl)imidazole-4-carboxylate + L-aspartate + ATP = (2S)-2-[5-amino-1-(5-phospho-beta-D-ribosyl)imidazole-4-carboxamido]succinate + ADP + phosphate + 2 H(+)</text>
        <dbReference type="Rhea" id="RHEA:22628"/>
        <dbReference type="ChEBI" id="CHEBI:15378"/>
        <dbReference type="ChEBI" id="CHEBI:29991"/>
        <dbReference type="ChEBI" id="CHEBI:30616"/>
        <dbReference type="ChEBI" id="CHEBI:43474"/>
        <dbReference type="ChEBI" id="CHEBI:58443"/>
        <dbReference type="ChEBI" id="CHEBI:77657"/>
        <dbReference type="ChEBI" id="CHEBI:456216"/>
        <dbReference type="EC" id="6.3.2.6"/>
    </reaction>
</comment>
<dbReference type="OrthoDB" id="9801549at2"/>
<comment type="caution">
    <text evidence="13">The sequence shown here is derived from an EMBL/GenBank/DDBJ whole genome shotgun (WGS) entry which is preliminary data.</text>
</comment>
<evidence type="ECO:0000256" key="2">
    <source>
        <dbReference type="ARBA" id="ARBA00010190"/>
    </source>
</evidence>
<evidence type="ECO:0000256" key="3">
    <source>
        <dbReference type="ARBA" id="ARBA00012217"/>
    </source>
</evidence>
<comment type="similarity">
    <text evidence="2 11">Belongs to the SAICAR synthetase family.</text>
</comment>
<organism evidence="13 14">
    <name type="scientific">Effusibacillus lacus</name>
    <dbReference type="NCBI Taxonomy" id="1348429"/>
    <lineage>
        <taxon>Bacteria</taxon>
        <taxon>Bacillati</taxon>
        <taxon>Bacillota</taxon>
        <taxon>Bacilli</taxon>
        <taxon>Bacillales</taxon>
        <taxon>Alicyclobacillaceae</taxon>
        <taxon>Effusibacillus</taxon>
    </lineage>
</organism>
<dbReference type="FunFam" id="3.30.200.20:FF:000086">
    <property type="entry name" value="Phosphoribosylaminoimidazole-succinocarboxamide synthase"/>
    <property type="match status" value="1"/>
</dbReference>
<dbReference type="FunFam" id="3.30.470.20:FF:000006">
    <property type="entry name" value="Phosphoribosylaminoimidazole-succinocarboxamide synthase"/>
    <property type="match status" value="1"/>
</dbReference>
<dbReference type="AlphaFoldDB" id="A0A292YJ08"/>
<dbReference type="SUPFAM" id="SSF56104">
    <property type="entry name" value="SAICAR synthase-like"/>
    <property type="match status" value="1"/>
</dbReference>
<dbReference type="EMBL" id="BDUF01000008">
    <property type="protein sequence ID" value="GAX88753.1"/>
    <property type="molecule type" value="Genomic_DNA"/>
</dbReference>
<evidence type="ECO:0000256" key="4">
    <source>
        <dbReference type="ARBA" id="ARBA00016460"/>
    </source>
</evidence>
<dbReference type="PROSITE" id="PS01057">
    <property type="entry name" value="SAICAR_SYNTHETASE_1"/>
    <property type="match status" value="1"/>
</dbReference>
<evidence type="ECO:0000313" key="13">
    <source>
        <dbReference type="EMBL" id="GAX88753.1"/>
    </source>
</evidence>
<dbReference type="InterPro" id="IPR001636">
    <property type="entry name" value="SAICAR_synth"/>
</dbReference>
<feature type="domain" description="SAICAR synthetase/ADE2 N-terminal" evidence="12">
    <location>
        <begin position="8"/>
        <end position="233"/>
    </location>
</feature>
<evidence type="ECO:0000256" key="10">
    <source>
        <dbReference type="ARBA" id="ARBA00048475"/>
    </source>
</evidence>
<keyword evidence="5 11" id="KW-0436">Ligase</keyword>
<dbReference type="GO" id="GO:0004639">
    <property type="term" value="F:phosphoribosylaminoimidazolesuccinocarboxamide synthase activity"/>
    <property type="evidence" value="ECO:0007669"/>
    <property type="project" value="UniProtKB-UniRule"/>
</dbReference>
<dbReference type="GO" id="GO:0005524">
    <property type="term" value="F:ATP binding"/>
    <property type="evidence" value="ECO:0007669"/>
    <property type="project" value="UniProtKB-KW"/>
</dbReference>
<proteinExistence type="inferred from homology"/>
<dbReference type="GO" id="GO:0006189">
    <property type="term" value="P:'de novo' IMP biosynthetic process"/>
    <property type="evidence" value="ECO:0007669"/>
    <property type="project" value="UniProtKB-UniRule"/>
</dbReference>
<dbReference type="Gene3D" id="3.30.470.20">
    <property type="entry name" value="ATP-grasp fold, B domain"/>
    <property type="match status" value="1"/>
</dbReference>
<evidence type="ECO:0000256" key="7">
    <source>
        <dbReference type="ARBA" id="ARBA00022755"/>
    </source>
</evidence>
<dbReference type="GO" id="GO:0009236">
    <property type="term" value="P:cobalamin biosynthetic process"/>
    <property type="evidence" value="ECO:0007669"/>
    <property type="project" value="InterPro"/>
</dbReference>
<reference evidence="14" key="1">
    <citation type="submission" date="2017-07" db="EMBL/GenBank/DDBJ databases">
        <title>Draft genome sequence of Effusibacillus lacus strain skLN1.</title>
        <authorList>
            <person name="Watanabe M."/>
            <person name="Kojima H."/>
            <person name="Fukui M."/>
        </authorList>
    </citation>
    <scope>NUCLEOTIDE SEQUENCE [LARGE SCALE GENOMIC DNA]</scope>
    <source>
        <strain evidence="14">skLN1</strain>
    </source>
</reference>
<dbReference type="InterPro" id="IPR050089">
    <property type="entry name" value="SAICAR_synthetase"/>
</dbReference>
<dbReference type="InterPro" id="IPR018236">
    <property type="entry name" value="SAICAR_synthetase_CS"/>
</dbReference>
<evidence type="ECO:0000256" key="5">
    <source>
        <dbReference type="ARBA" id="ARBA00022598"/>
    </source>
</evidence>
<accession>A0A292YJ08</accession>
<dbReference type="CDD" id="cd01415">
    <property type="entry name" value="SAICAR_synt_PurC"/>
    <property type="match status" value="1"/>
</dbReference>
<name>A0A292YJ08_9BACL</name>
<dbReference type="InterPro" id="IPR033934">
    <property type="entry name" value="SAICAR_synt_PurC"/>
</dbReference>
<dbReference type="PANTHER" id="PTHR43599:SF3">
    <property type="entry name" value="SI:DKEY-6E2.2"/>
    <property type="match status" value="1"/>
</dbReference>
<dbReference type="Pfam" id="PF01259">
    <property type="entry name" value="SAICAR_synt"/>
    <property type="match status" value="1"/>
</dbReference>
<evidence type="ECO:0000256" key="9">
    <source>
        <dbReference type="ARBA" id="ARBA00030409"/>
    </source>
</evidence>
<dbReference type="Proteomes" id="UP000217785">
    <property type="component" value="Unassembled WGS sequence"/>
</dbReference>
<dbReference type="EC" id="6.3.2.6" evidence="3 11"/>
<evidence type="ECO:0000256" key="6">
    <source>
        <dbReference type="ARBA" id="ARBA00022741"/>
    </source>
</evidence>
<comment type="pathway">
    <text evidence="1 11">Purine metabolism; IMP biosynthesis via de novo pathway; 5-amino-1-(5-phospho-D-ribosyl)imidazole-4-carboxamide from 5-amino-1-(5-phospho-D-ribosyl)imidazole-4-carboxylate: step 1/2.</text>
</comment>
<protein>
    <recommendedName>
        <fullName evidence="4 11">Phosphoribosylaminoimidazole-succinocarboxamide synthase</fullName>
        <ecNumber evidence="3 11">6.3.2.6</ecNumber>
    </recommendedName>
    <alternativeName>
        <fullName evidence="9 11">SAICAR synthetase</fullName>
    </alternativeName>
</protein>
<dbReference type="InterPro" id="IPR028923">
    <property type="entry name" value="SAICAR_synt/ADE2_N"/>
</dbReference>
<gene>
    <name evidence="11" type="primary">purC</name>
    <name evidence="13" type="ORF">EFBL_0367</name>
</gene>
<dbReference type="PANTHER" id="PTHR43599">
    <property type="entry name" value="MULTIFUNCTIONAL PROTEIN ADE2"/>
    <property type="match status" value="1"/>
</dbReference>
<evidence type="ECO:0000259" key="12">
    <source>
        <dbReference type="Pfam" id="PF01259"/>
    </source>
</evidence>
<sequence>MPAKGEMLYEGKAKKIFLTDHPEQVIVEYKDDATAFNGQKKGQIAGKGEMNNRIASIFFKLLEAKGIPTHYIDTLSEREMLVKKVKILPLEVVVRNIAAGSLAKRIGWEEGTILPKTVVEFYYKNDDLGDPLVTPSHIDVLELATPEQLNVLESLARDINVYLKAFLSDKNLLLVDFKLEFGIDSDGNILLADEISPDTCRFWDADTREKLDKDRFRRDLGSVEEAYEEILRRLGGLTR</sequence>
<evidence type="ECO:0000256" key="11">
    <source>
        <dbReference type="HAMAP-Rule" id="MF_00137"/>
    </source>
</evidence>
<evidence type="ECO:0000256" key="1">
    <source>
        <dbReference type="ARBA" id="ARBA00004672"/>
    </source>
</evidence>
<evidence type="ECO:0000256" key="8">
    <source>
        <dbReference type="ARBA" id="ARBA00022840"/>
    </source>
</evidence>
<dbReference type="HAMAP" id="MF_00137">
    <property type="entry name" value="SAICAR_synth"/>
    <property type="match status" value="1"/>
</dbReference>
<dbReference type="NCBIfam" id="TIGR00081">
    <property type="entry name" value="purC"/>
    <property type="match status" value="1"/>
</dbReference>
<keyword evidence="6 11" id="KW-0547">Nucleotide-binding</keyword>
<keyword evidence="14" id="KW-1185">Reference proteome</keyword>
<keyword evidence="7 11" id="KW-0658">Purine biosynthesis</keyword>